<dbReference type="STRING" id="1262450.S3C2N8"/>
<reference evidence="1 2" key="1">
    <citation type="journal article" date="2013" name="BMC Genomics">
        <title>The genome and transcriptome of the pine saprophyte Ophiostoma piceae, and a comparison with the bark beetle-associated pine pathogen Grosmannia clavigera.</title>
        <authorList>
            <person name="Haridas S."/>
            <person name="Wang Y."/>
            <person name="Lim L."/>
            <person name="Massoumi Alamouti S."/>
            <person name="Jackman S."/>
            <person name="Docking R."/>
            <person name="Robertson G."/>
            <person name="Birol I."/>
            <person name="Bohlmann J."/>
            <person name="Breuil C."/>
        </authorList>
    </citation>
    <scope>NUCLEOTIDE SEQUENCE [LARGE SCALE GENOMIC DNA]</scope>
    <source>
        <strain evidence="1 2">UAMH 11346</strain>
    </source>
</reference>
<dbReference type="GO" id="GO:0003676">
    <property type="term" value="F:nucleic acid binding"/>
    <property type="evidence" value="ECO:0007669"/>
    <property type="project" value="InterPro"/>
</dbReference>
<name>S3C2N8_OPHP1</name>
<dbReference type="OrthoDB" id="26838at2759"/>
<protein>
    <submittedName>
        <fullName evidence="1">3-5 exonuclease</fullName>
    </submittedName>
</protein>
<dbReference type="VEuPathDB" id="FungiDB:F503_03469"/>
<sequence length="281" mass="31791">MTTPEFLDKAGTSSPPAIVVVKTNSNLKKLLAIVGRASMIYMELIGQHQVAYNIHGCVRLGQKNANRGWGSRGPLSVVVLRAFPNPDIFVVDMNSLGRTALTGRTFASSSFKTVLESPRMLKVMWDLFDPVDMLWTQFGIRLQNGLDLQLVENAARKTSKFYLDTSLEVALKTDLRLSKAELAYNTKCRRVIEERIVLEADLEPLSTDSPLLQYCANCVRYMPRLFFKYMDRTDGEWLTKARNESARRITVALGRSRDLRSPSKALGPWGTGEPFRYMNFR</sequence>
<proteinExistence type="predicted"/>
<keyword evidence="1" id="KW-0540">Nuclease</keyword>
<accession>S3C2N8</accession>
<evidence type="ECO:0000313" key="1">
    <source>
        <dbReference type="EMBL" id="EPE07042.1"/>
    </source>
</evidence>
<keyword evidence="1" id="KW-0269">Exonuclease</keyword>
<dbReference type="Gene3D" id="3.30.420.10">
    <property type="entry name" value="Ribonuclease H-like superfamily/Ribonuclease H"/>
    <property type="match status" value="1"/>
</dbReference>
<dbReference type="SUPFAM" id="SSF53098">
    <property type="entry name" value="Ribonuclease H-like"/>
    <property type="match status" value="1"/>
</dbReference>
<dbReference type="AlphaFoldDB" id="S3C2N8"/>
<dbReference type="Proteomes" id="UP000016923">
    <property type="component" value="Unassembled WGS sequence"/>
</dbReference>
<dbReference type="InterPro" id="IPR012337">
    <property type="entry name" value="RNaseH-like_sf"/>
</dbReference>
<dbReference type="EMBL" id="KE148152">
    <property type="protein sequence ID" value="EPE07042.1"/>
    <property type="molecule type" value="Genomic_DNA"/>
</dbReference>
<keyword evidence="1" id="KW-0378">Hydrolase</keyword>
<dbReference type="InterPro" id="IPR036397">
    <property type="entry name" value="RNaseH_sf"/>
</dbReference>
<dbReference type="GO" id="GO:0004527">
    <property type="term" value="F:exonuclease activity"/>
    <property type="evidence" value="ECO:0007669"/>
    <property type="project" value="UniProtKB-KW"/>
</dbReference>
<dbReference type="PANTHER" id="PTHR43040:SF1">
    <property type="entry name" value="RIBONUCLEASE D"/>
    <property type="match status" value="1"/>
</dbReference>
<dbReference type="HOGENOM" id="CLU_061834_2_0_1"/>
<keyword evidence="2" id="KW-1185">Reference proteome</keyword>
<organism evidence="1 2">
    <name type="scientific">Ophiostoma piceae (strain UAMH 11346)</name>
    <name type="common">Sap stain fungus</name>
    <dbReference type="NCBI Taxonomy" id="1262450"/>
    <lineage>
        <taxon>Eukaryota</taxon>
        <taxon>Fungi</taxon>
        <taxon>Dikarya</taxon>
        <taxon>Ascomycota</taxon>
        <taxon>Pezizomycotina</taxon>
        <taxon>Sordariomycetes</taxon>
        <taxon>Sordariomycetidae</taxon>
        <taxon>Ophiostomatales</taxon>
        <taxon>Ophiostomataceae</taxon>
        <taxon>Ophiostoma</taxon>
    </lineage>
</organism>
<gene>
    <name evidence="1" type="ORF">F503_03469</name>
</gene>
<dbReference type="PANTHER" id="PTHR43040">
    <property type="entry name" value="RIBONUCLEASE D"/>
    <property type="match status" value="1"/>
</dbReference>
<evidence type="ECO:0000313" key="2">
    <source>
        <dbReference type="Proteomes" id="UP000016923"/>
    </source>
</evidence>